<gene>
    <name evidence="1" type="ORF">J2X01_001466</name>
</gene>
<sequence length="41" mass="4872">MGWFIFLLVAVAVVAAVFWARKHFRQEIERAKRINRANKNN</sequence>
<accession>A0ABU1UAH7</accession>
<dbReference type="EMBL" id="JAVDVQ010000005">
    <property type="protein sequence ID" value="MDR7082178.1"/>
    <property type="molecule type" value="Genomic_DNA"/>
</dbReference>
<keyword evidence="2" id="KW-1185">Reference proteome</keyword>
<reference evidence="1 2" key="1">
    <citation type="submission" date="2023-07" db="EMBL/GenBank/DDBJ databases">
        <title>Sorghum-associated microbial communities from plants grown in Nebraska, USA.</title>
        <authorList>
            <person name="Schachtman D."/>
        </authorList>
    </citation>
    <scope>NUCLEOTIDE SEQUENCE [LARGE SCALE GENOMIC DNA]</scope>
    <source>
        <strain evidence="1 2">BE167</strain>
    </source>
</reference>
<evidence type="ECO:0000313" key="1">
    <source>
        <dbReference type="EMBL" id="MDR7082178.1"/>
    </source>
</evidence>
<comment type="caution">
    <text evidence="1">The sequence shown here is derived from an EMBL/GenBank/DDBJ whole genome shotgun (WGS) entry which is preliminary data.</text>
</comment>
<dbReference type="RefSeq" id="WP_310052378.1">
    <property type="nucleotide sequence ID" value="NZ_JAVDVQ010000005.1"/>
</dbReference>
<protein>
    <submittedName>
        <fullName evidence="1">Uncharacterized protein</fullName>
    </submittedName>
</protein>
<proteinExistence type="predicted"/>
<organism evidence="1 2">
    <name type="scientific">Arthrobacter ginsengisoli</name>
    <dbReference type="NCBI Taxonomy" id="1356565"/>
    <lineage>
        <taxon>Bacteria</taxon>
        <taxon>Bacillati</taxon>
        <taxon>Actinomycetota</taxon>
        <taxon>Actinomycetes</taxon>
        <taxon>Micrococcales</taxon>
        <taxon>Micrococcaceae</taxon>
        <taxon>Arthrobacter</taxon>
    </lineage>
</organism>
<dbReference type="Proteomes" id="UP001252243">
    <property type="component" value="Unassembled WGS sequence"/>
</dbReference>
<name>A0ABU1UAH7_9MICC</name>
<evidence type="ECO:0000313" key="2">
    <source>
        <dbReference type="Proteomes" id="UP001252243"/>
    </source>
</evidence>